<accession>A0A9J6GU90</accession>
<evidence type="ECO:0000313" key="2">
    <source>
        <dbReference type="Proteomes" id="UP000821853"/>
    </source>
</evidence>
<reference evidence="1 2" key="1">
    <citation type="journal article" date="2020" name="Cell">
        <title>Large-Scale Comparative Analyses of Tick Genomes Elucidate Their Genetic Diversity and Vector Capacities.</title>
        <authorList>
            <consortium name="Tick Genome and Microbiome Consortium (TIGMIC)"/>
            <person name="Jia N."/>
            <person name="Wang J."/>
            <person name="Shi W."/>
            <person name="Du L."/>
            <person name="Sun Y."/>
            <person name="Zhan W."/>
            <person name="Jiang J.F."/>
            <person name="Wang Q."/>
            <person name="Zhang B."/>
            <person name="Ji P."/>
            <person name="Bell-Sakyi L."/>
            <person name="Cui X.M."/>
            <person name="Yuan T.T."/>
            <person name="Jiang B.G."/>
            <person name="Yang W.F."/>
            <person name="Lam T.T."/>
            <person name="Chang Q.C."/>
            <person name="Ding S.J."/>
            <person name="Wang X.J."/>
            <person name="Zhu J.G."/>
            <person name="Ruan X.D."/>
            <person name="Zhao L."/>
            <person name="Wei J.T."/>
            <person name="Ye R.Z."/>
            <person name="Que T.C."/>
            <person name="Du C.H."/>
            <person name="Zhou Y.H."/>
            <person name="Cheng J.X."/>
            <person name="Dai P.F."/>
            <person name="Guo W.B."/>
            <person name="Han X.H."/>
            <person name="Huang E.J."/>
            <person name="Li L.F."/>
            <person name="Wei W."/>
            <person name="Gao Y.C."/>
            <person name="Liu J.Z."/>
            <person name="Shao H.Z."/>
            <person name="Wang X."/>
            <person name="Wang C.C."/>
            <person name="Yang T.C."/>
            <person name="Huo Q.B."/>
            <person name="Li W."/>
            <person name="Chen H.Y."/>
            <person name="Chen S.E."/>
            <person name="Zhou L.G."/>
            <person name="Ni X.B."/>
            <person name="Tian J.H."/>
            <person name="Sheng Y."/>
            <person name="Liu T."/>
            <person name="Pan Y.S."/>
            <person name="Xia L.Y."/>
            <person name="Li J."/>
            <person name="Zhao F."/>
            <person name="Cao W.C."/>
        </authorList>
    </citation>
    <scope>NUCLEOTIDE SEQUENCE [LARGE SCALE GENOMIC DNA]</scope>
    <source>
        <strain evidence="1">HaeL-2018</strain>
    </source>
</reference>
<dbReference type="AlphaFoldDB" id="A0A9J6GU90"/>
<organism evidence="1 2">
    <name type="scientific">Haemaphysalis longicornis</name>
    <name type="common">Bush tick</name>
    <dbReference type="NCBI Taxonomy" id="44386"/>
    <lineage>
        <taxon>Eukaryota</taxon>
        <taxon>Metazoa</taxon>
        <taxon>Ecdysozoa</taxon>
        <taxon>Arthropoda</taxon>
        <taxon>Chelicerata</taxon>
        <taxon>Arachnida</taxon>
        <taxon>Acari</taxon>
        <taxon>Parasitiformes</taxon>
        <taxon>Ixodida</taxon>
        <taxon>Ixodoidea</taxon>
        <taxon>Ixodidae</taxon>
        <taxon>Haemaphysalinae</taxon>
        <taxon>Haemaphysalis</taxon>
    </lineage>
</organism>
<dbReference type="EMBL" id="JABSTR010000009">
    <property type="protein sequence ID" value="KAH9379058.1"/>
    <property type="molecule type" value="Genomic_DNA"/>
</dbReference>
<evidence type="ECO:0000313" key="1">
    <source>
        <dbReference type="EMBL" id="KAH9379058.1"/>
    </source>
</evidence>
<sequence>MSWFHRHALTACTRAPSRTCSSQKKYANFLVPFHPYEGMACVYFVLSSPKRGQQRFFKDCPNLACFRDAPPGFGEQCFFRELRTTYGVVELMWWKLWAFFPKKTWHTCTGQAVHVNDGTILPSKVERTLRLGPKFRPQPGLDKVEMSLVRSSTSRLKEEGLTQCVSEGIGAPPAILCLGQNQSRGLPLKDGALKLLCSYKEGGFAVLPSALYCEEATEAVLNDFKAAPDAKPPKLKKTLRLCEELALTTLASSVKKSPVVSPKIFLLSRNQRREALCERSSLNAALGNMSLGSFCEGGFLS</sequence>
<proteinExistence type="predicted"/>
<protein>
    <submittedName>
        <fullName evidence="1">Uncharacterized protein</fullName>
    </submittedName>
</protein>
<dbReference type="Proteomes" id="UP000821853">
    <property type="component" value="Unassembled WGS sequence"/>
</dbReference>
<keyword evidence="2" id="KW-1185">Reference proteome</keyword>
<dbReference type="VEuPathDB" id="VectorBase:HLOH_043600"/>
<comment type="caution">
    <text evidence="1">The sequence shown here is derived from an EMBL/GenBank/DDBJ whole genome shotgun (WGS) entry which is preliminary data.</text>
</comment>
<gene>
    <name evidence="1" type="ORF">HPB48_001341</name>
</gene>
<name>A0A9J6GU90_HAELO</name>